<dbReference type="AlphaFoldDB" id="A0A1F5RI41"/>
<protein>
    <recommendedName>
        <fullName evidence="2">Tyr recombinase domain-containing protein</fullName>
    </recommendedName>
</protein>
<dbReference type="InterPro" id="IPR002104">
    <property type="entry name" value="Integrase_catalytic"/>
</dbReference>
<feature type="domain" description="Tyr recombinase" evidence="2">
    <location>
        <begin position="142"/>
        <end position="323"/>
    </location>
</feature>
<dbReference type="GO" id="GO:0006310">
    <property type="term" value="P:DNA recombination"/>
    <property type="evidence" value="ECO:0007669"/>
    <property type="project" value="UniProtKB-KW"/>
</dbReference>
<evidence type="ECO:0000313" key="3">
    <source>
        <dbReference type="EMBL" id="OGF14024.1"/>
    </source>
</evidence>
<dbReference type="Proteomes" id="UP000177230">
    <property type="component" value="Unassembled WGS sequence"/>
</dbReference>
<comment type="caution">
    <text evidence="3">The sequence shown here is derived from an EMBL/GenBank/DDBJ whole genome shotgun (WGS) entry which is preliminary data.</text>
</comment>
<gene>
    <name evidence="3" type="ORF">A2024_05680</name>
</gene>
<evidence type="ECO:0000259" key="2">
    <source>
        <dbReference type="PROSITE" id="PS51898"/>
    </source>
</evidence>
<organism evidence="3 4">
    <name type="scientific">Candidatus Edwardsbacteria bacterium GWF2_54_11</name>
    <dbReference type="NCBI Taxonomy" id="1817851"/>
    <lineage>
        <taxon>Bacteria</taxon>
        <taxon>Candidatus Edwardsiibacteriota</taxon>
    </lineage>
</organism>
<dbReference type="GO" id="GO:0015074">
    <property type="term" value="P:DNA integration"/>
    <property type="evidence" value="ECO:0007669"/>
    <property type="project" value="InterPro"/>
</dbReference>
<dbReference type="EMBL" id="MFFM01000009">
    <property type="protein sequence ID" value="OGF14024.1"/>
    <property type="molecule type" value="Genomic_DNA"/>
</dbReference>
<proteinExistence type="predicted"/>
<evidence type="ECO:0000313" key="4">
    <source>
        <dbReference type="Proteomes" id="UP000177230"/>
    </source>
</evidence>
<dbReference type="PROSITE" id="PS51898">
    <property type="entry name" value="TYR_RECOMBINASE"/>
    <property type="match status" value="1"/>
</dbReference>
<sequence length="418" mass="48453">MRTNKDIYDYETRYERAISNVNKAKISVINKELISNFDRTCSIEKLTQARKIKIMQTLVIFADIYLKKDLDKANKEDIKTAVLKIESRNDCSPWTKEGYKAIIKKFYKWLAYGDEYKSRMEYPEIVSWIRVGIQRKEKPQVQASDILTEREIEKLIQAAEHPRDKAFISMLYELGARISEIGNLKVKDITQDNYSHIIDLTGKTGHRTPRIVVSSNYLTNWLNSHPLSNDLKAPLWIMLGDRNKNVKMGYASFRALILRLKERAKIKKRIHAHLFRHTRVTHLLGNKQINEAQAKVYFGWVPSSKMLSEYSHLVSQDVNEVMLELHGIKTAKKDEAPKVKQCPRCKAVNPKEYLFCGKCSSVLDVNTAIELDEKRQDSDDFMTALLKDKEVKEILIRKILESGKGKDLMKIFNGKDNP</sequence>
<keyword evidence="1" id="KW-0233">DNA recombination</keyword>
<dbReference type="Pfam" id="PF00589">
    <property type="entry name" value="Phage_integrase"/>
    <property type="match status" value="1"/>
</dbReference>
<dbReference type="Gene3D" id="1.10.443.10">
    <property type="entry name" value="Intergrase catalytic core"/>
    <property type="match status" value="1"/>
</dbReference>
<dbReference type="GO" id="GO:0003677">
    <property type="term" value="F:DNA binding"/>
    <property type="evidence" value="ECO:0007669"/>
    <property type="project" value="InterPro"/>
</dbReference>
<accession>A0A1F5RI41</accession>
<evidence type="ECO:0000256" key="1">
    <source>
        <dbReference type="ARBA" id="ARBA00023172"/>
    </source>
</evidence>
<name>A0A1F5RI41_9BACT</name>
<dbReference type="InterPro" id="IPR050090">
    <property type="entry name" value="Tyrosine_recombinase_XerCD"/>
</dbReference>
<dbReference type="SUPFAM" id="SSF56349">
    <property type="entry name" value="DNA breaking-rejoining enzymes"/>
    <property type="match status" value="1"/>
</dbReference>
<dbReference type="InterPro" id="IPR013762">
    <property type="entry name" value="Integrase-like_cat_sf"/>
</dbReference>
<dbReference type="CDD" id="cd00397">
    <property type="entry name" value="DNA_BRE_C"/>
    <property type="match status" value="1"/>
</dbReference>
<dbReference type="InterPro" id="IPR011010">
    <property type="entry name" value="DNA_brk_join_enz"/>
</dbReference>
<dbReference type="PANTHER" id="PTHR30349:SF87">
    <property type="entry name" value="TRANSPOSASE A"/>
    <property type="match status" value="1"/>
</dbReference>
<dbReference type="PANTHER" id="PTHR30349">
    <property type="entry name" value="PHAGE INTEGRASE-RELATED"/>
    <property type="match status" value="1"/>
</dbReference>
<reference evidence="3 4" key="1">
    <citation type="journal article" date="2016" name="Nat. Commun.">
        <title>Thousands of microbial genomes shed light on interconnected biogeochemical processes in an aquifer system.</title>
        <authorList>
            <person name="Anantharaman K."/>
            <person name="Brown C.T."/>
            <person name="Hug L.A."/>
            <person name="Sharon I."/>
            <person name="Castelle C.J."/>
            <person name="Probst A.J."/>
            <person name="Thomas B.C."/>
            <person name="Singh A."/>
            <person name="Wilkins M.J."/>
            <person name="Karaoz U."/>
            <person name="Brodie E.L."/>
            <person name="Williams K.H."/>
            <person name="Hubbard S.S."/>
            <person name="Banfield J.F."/>
        </authorList>
    </citation>
    <scope>NUCLEOTIDE SEQUENCE [LARGE SCALE GENOMIC DNA]</scope>
</reference>